<dbReference type="PRINTS" id="PR00385">
    <property type="entry name" value="P450"/>
</dbReference>
<dbReference type="Pfam" id="PF00067">
    <property type="entry name" value="p450"/>
    <property type="match status" value="1"/>
</dbReference>
<comment type="cofactor">
    <cofactor evidence="1 15">
        <name>heme</name>
        <dbReference type="ChEBI" id="CHEBI:30413"/>
    </cofactor>
</comment>
<evidence type="ECO:0000256" key="11">
    <source>
        <dbReference type="ARBA" id="ARBA00023004"/>
    </source>
</evidence>
<comment type="function">
    <text evidence="2">May be involved in the metabolism of insect hormones and in the breakdown of synthetic insecticides.</text>
</comment>
<protein>
    <submittedName>
        <fullName evidence="18">Cytochrome P450 3A11</fullName>
    </submittedName>
</protein>
<dbReference type="PANTHER" id="PTHR24302">
    <property type="entry name" value="CYTOCHROME P450 FAMILY 3"/>
    <property type="match status" value="1"/>
</dbReference>
<dbReference type="GO" id="GO:0020037">
    <property type="term" value="F:heme binding"/>
    <property type="evidence" value="ECO:0007669"/>
    <property type="project" value="InterPro"/>
</dbReference>
<dbReference type="InterPro" id="IPR001128">
    <property type="entry name" value="Cyt_P450"/>
</dbReference>
<keyword evidence="10 16" id="KW-0560">Oxidoreductase</keyword>
<keyword evidence="6 15" id="KW-0349">Heme</keyword>
<evidence type="ECO:0000256" key="15">
    <source>
        <dbReference type="PIRSR" id="PIRSR602403-1"/>
    </source>
</evidence>
<dbReference type="EMBL" id="IAAA01018582">
    <property type="protein sequence ID" value="LAA03762.1"/>
    <property type="molecule type" value="mRNA"/>
</dbReference>
<organism evidence="18">
    <name type="scientific">Parasteatoda tepidariorum</name>
    <name type="common">Common house spider</name>
    <name type="synonym">Achaearanea tepidariorum</name>
    <dbReference type="NCBI Taxonomy" id="114398"/>
    <lineage>
        <taxon>Eukaryota</taxon>
        <taxon>Metazoa</taxon>
        <taxon>Ecdysozoa</taxon>
        <taxon>Arthropoda</taxon>
        <taxon>Chelicerata</taxon>
        <taxon>Arachnida</taxon>
        <taxon>Araneae</taxon>
        <taxon>Araneomorphae</taxon>
        <taxon>Entelegynae</taxon>
        <taxon>Araneoidea</taxon>
        <taxon>Theridiidae</taxon>
        <taxon>Parasteatoda</taxon>
    </lineage>
</organism>
<evidence type="ECO:0000256" key="1">
    <source>
        <dbReference type="ARBA" id="ARBA00001971"/>
    </source>
</evidence>
<keyword evidence="11 15" id="KW-0408">Iron</keyword>
<name>A0A2L2Y6F6_PARTP</name>
<dbReference type="InterPro" id="IPR002403">
    <property type="entry name" value="Cyt_P450_E_grp-IV"/>
</dbReference>
<evidence type="ECO:0000256" key="6">
    <source>
        <dbReference type="ARBA" id="ARBA00022617"/>
    </source>
</evidence>
<evidence type="ECO:0000256" key="13">
    <source>
        <dbReference type="ARBA" id="ARBA00023136"/>
    </source>
</evidence>
<feature type="binding site" description="axial binding residue" evidence="15">
    <location>
        <position position="461"/>
    </location>
    <ligand>
        <name>heme</name>
        <dbReference type="ChEBI" id="CHEBI:30413"/>
    </ligand>
    <ligandPart>
        <name>Fe</name>
        <dbReference type="ChEBI" id="CHEBI:18248"/>
    </ligandPart>
</feature>
<evidence type="ECO:0000256" key="4">
    <source>
        <dbReference type="ARBA" id="ARBA00004406"/>
    </source>
</evidence>
<reference evidence="18" key="1">
    <citation type="journal article" date="2016" name="Mol. Ecol. Resour.">
        <title>Evaluation of the impact of RNA preservation methods of spiders for de novo transcriptome assembly.</title>
        <authorList>
            <person name="Kono N."/>
            <person name="Nakamura H."/>
            <person name="Ito Y."/>
            <person name="Tomita M."/>
            <person name="Arakawa K."/>
        </authorList>
    </citation>
    <scope>NUCLEOTIDE SEQUENCE</scope>
    <source>
        <tissue evidence="18">Whole body</tissue>
    </source>
</reference>
<keyword evidence="12 16" id="KW-0503">Monooxygenase</keyword>
<evidence type="ECO:0000256" key="12">
    <source>
        <dbReference type="ARBA" id="ARBA00023033"/>
    </source>
</evidence>
<comment type="subcellular location">
    <subcellularLocation>
        <location evidence="4">Endoplasmic reticulum membrane</location>
        <topology evidence="4">Peripheral membrane protein</topology>
    </subcellularLocation>
    <subcellularLocation>
        <location evidence="3">Microsome membrane</location>
        <topology evidence="3">Peripheral membrane protein</topology>
    </subcellularLocation>
</comment>
<evidence type="ECO:0000313" key="18">
    <source>
        <dbReference type="EMBL" id="LAA03762.1"/>
    </source>
</evidence>
<keyword evidence="7 15" id="KW-0479">Metal-binding</keyword>
<dbReference type="GO" id="GO:0016705">
    <property type="term" value="F:oxidoreductase activity, acting on paired donors, with incorporation or reduction of molecular oxygen"/>
    <property type="evidence" value="ECO:0007669"/>
    <property type="project" value="InterPro"/>
</dbReference>
<dbReference type="GO" id="GO:0005506">
    <property type="term" value="F:iron ion binding"/>
    <property type="evidence" value="ECO:0007669"/>
    <property type="project" value="InterPro"/>
</dbReference>
<comment type="similarity">
    <text evidence="5 16">Belongs to the cytochrome P450 family.</text>
</comment>
<dbReference type="PROSITE" id="PS00086">
    <property type="entry name" value="CYTOCHROME_P450"/>
    <property type="match status" value="1"/>
</dbReference>
<evidence type="ECO:0000256" key="17">
    <source>
        <dbReference type="SAM" id="SignalP"/>
    </source>
</evidence>
<sequence>MLLIGILTSLFWWYSNKKLSYWKDRNVPYAKPLPFFGSLIDLATTPMHVLELNRYFSLGPIHGFFEGLRPVLVVGDPKLIRDIFITDFQIFPNRRVFQGCPILSRSLLISEGDYWRRIRSIVSPTFTTKKLKRILGIFEDCSKTLVQNFKISAQKEKPLSVKRIFNAFVLDVTASSAFSTKIDSLNDSKSEFVQQVNKNFGIIHKSKLCLMLLFTSWHHLKNIFKSSAVNGSALQFFSDFIKEVISERKRTKQTRDDFLQLLLDIEKKSTIDNEKEYVENDDDIDTNYGENISGQNIFPGESQKNLTHEELVSQCVTFLVAANDTTASLLTTTTHILATNESIQEKAYQEVAKHLQETNGKLTYEALQKMKYLDNIMSETLRLYPPVMRVCRRAEKEYNLGETGINIQKGVVILLPILALHRDPKYYPDPEKFDPDRFSDEEVAKRDPNTYLPFGHGPRTCIGMRFAQLSAKVCLVYIISSFVIKSCSQTKIPMELLKDSYFTLQAKDVTVKLEIRKDCPLV</sequence>
<keyword evidence="9" id="KW-0492">Microsome</keyword>
<keyword evidence="8" id="KW-0256">Endoplasmic reticulum</keyword>
<evidence type="ECO:0000256" key="5">
    <source>
        <dbReference type="ARBA" id="ARBA00010617"/>
    </source>
</evidence>
<evidence type="ECO:0000256" key="7">
    <source>
        <dbReference type="ARBA" id="ARBA00022723"/>
    </source>
</evidence>
<evidence type="ECO:0000256" key="2">
    <source>
        <dbReference type="ARBA" id="ARBA00003690"/>
    </source>
</evidence>
<accession>A0A2L2Y6F6</accession>
<comment type="function">
    <text evidence="14">Cytochromes P450 are a group of heme-thiolate monooxygenases. They oxidize a variety of structurally unrelated compounds, including steroids, fatty acids, and xenobiotics.</text>
</comment>
<feature type="chain" id="PRO_5014928053" evidence="17">
    <location>
        <begin position="18"/>
        <end position="522"/>
    </location>
</feature>
<dbReference type="InterPro" id="IPR036396">
    <property type="entry name" value="Cyt_P450_sf"/>
</dbReference>
<dbReference type="Gene3D" id="1.10.630.10">
    <property type="entry name" value="Cytochrome P450"/>
    <property type="match status" value="1"/>
</dbReference>
<dbReference type="PRINTS" id="PR00465">
    <property type="entry name" value="EP450IV"/>
</dbReference>
<evidence type="ECO:0000256" key="16">
    <source>
        <dbReference type="RuleBase" id="RU000461"/>
    </source>
</evidence>
<keyword evidence="17" id="KW-0732">Signal</keyword>
<dbReference type="SUPFAM" id="SSF48264">
    <property type="entry name" value="Cytochrome P450"/>
    <property type="match status" value="1"/>
</dbReference>
<dbReference type="GO" id="GO:0005789">
    <property type="term" value="C:endoplasmic reticulum membrane"/>
    <property type="evidence" value="ECO:0007669"/>
    <property type="project" value="UniProtKB-SubCell"/>
</dbReference>
<dbReference type="PANTHER" id="PTHR24302:SF15">
    <property type="entry name" value="FATTY-ACID PEROXYGENASE"/>
    <property type="match status" value="1"/>
</dbReference>
<dbReference type="CDD" id="cd11056">
    <property type="entry name" value="CYP6-like"/>
    <property type="match status" value="1"/>
</dbReference>
<dbReference type="OrthoDB" id="7779621at2759"/>
<dbReference type="InterPro" id="IPR017972">
    <property type="entry name" value="Cyt_P450_CS"/>
</dbReference>
<dbReference type="FunFam" id="1.10.630.10:FF:000042">
    <property type="entry name" value="Cytochrome P450"/>
    <property type="match status" value="1"/>
</dbReference>
<evidence type="ECO:0000256" key="9">
    <source>
        <dbReference type="ARBA" id="ARBA00022848"/>
    </source>
</evidence>
<dbReference type="InterPro" id="IPR050705">
    <property type="entry name" value="Cytochrome_P450_3A"/>
</dbReference>
<proteinExistence type="evidence at transcript level"/>
<evidence type="ECO:0000256" key="8">
    <source>
        <dbReference type="ARBA" id="ARBA00022824"/>
    </source>
</evidence>
<feature type="signal peptide" evidence="17">
    <location>
        <begin position="1"/>
        <end position="17"/>
    </location>
</feature>
<dbReference type="GO" id="GO:0008395">
    <property type="term" value="F:steroid hydroxylase activity"/>
    <property type="evidence" value="ECO:0007669"/>
    <property type="project" value="TreeGrafter"/>
</dbReference>
<evidence type="ECO:0000256" key="14">
    <source>
        <dbReference type="ARBA" id="ARBA00043906"/>
    </source>
</evidence>
<evidence type="ECO:0000256" key="3">
    <source>
        <dbReference type="ARBA" id="ARBA00004174"/>
    </source>
</evidence>
<dbReference type="AlphaFoldDB" id="A0A2L2Y6F6"/>
<evidence type="ECO:0000256" key="10">
    <source>
        <dbReference type="ARBA" id="ARBA00023002"/>
    </source>
</evidence>
<keyword evidence="13" id="KW-0472">Membrane</keyword>